<dbReference type="Pfam" id="PF00406">
    <property type="entry name" value="ADK"/>
    <property type="match status" value="1"/>
</dbReference>
<dbReference type="PRINTS" id="PR00094">
    <property type="entry name" value="ADENYLTKNASE"/>
</dbReference>
<evidence type="ECO:0000256" key="1">
    <source>
        <dbReference type="ARBA" id="ARBA00022679"/>
    </source>
</evidence>
<sequence length="201" mass="23276">MKKETLIFIGASGCGKGTQVELLKTELEKRDPGIPICYLQTGQHFRAFAKGESFAARVAKEVQERGELLPEFLSMWLWSDVFIKNLTGNEHLIIDGSPRTADEAHHLDIALQFFKRENPAVIYMEVSREWSMTRMRERVTKENRADDSEASMARRLSWFEKEVLPTVEQYRHDRNCRFIEVNGEQSIEEVHQEILAKVFGT</sequence>
<protein>
    <recommendedName>
        <fullName evidence="6">Adenylate kinase</fullName>
        <ecNumber evidence="6">2.7.4.3</ecNumber>
    </recommendedName>
</protein>
<comment type="catalytic activity">
    <reaction evidence="6">
        <text>AMP + ATP = 2 ADP</text>
        <dbReference type="Rhea" id="RHEA:12973"/>
        <dbReference type="ChEBI" id="CHEBI:30616"/>
        <dbReference type="ChEBI" id="CHEBI:456215"/>
        <dbReference type="ChEBI" id="CHEBI:456216"/>
        <dbReference type="EC" id="2.7.4.3"/>
    </reaction>
</comment>
<accession>A0A1G2DG23</accession>
<name>A0A1G2DG23_9BACT</name>
<dbReference type="GO" id="GO:0005524">
    <property type="term" value="F:ATP binding"/>
    <property type="evidence" value="ECO:0007669"/>
    <property type="project" value="UniProtKB-KW"/>
</dbReference>
<evidence type="ECO:0000256" key="2">
    <source>
        <dbReference type="ARBA" id="ARBA00022727"/>
    </source>
</evidence>
<dbReference type="Proteomes" id="UP000178534">
    <property type="component" value="Unassembled WGS sequence"/>
</dbReference>
<keyword evidence="2" id="KW-0545">Nucleotide biosynthesis</keyword>
<dbReference type="SUPFAM" id="SSF52540">
    <property type="entry name" value="P-loop containing nucleoside triphosphate hydrolases"/>
    <property type="match status" value="1"/>
</dbReference>
<evidence type="ECO:0000256" key="4">
    <source>
        <dbReference type="ARBA" id="ARBA00022777"/>
    </source>
</evidence>
<comment type="similarity">
    <text evidence="5">Belongs to the adenylate kinase family.</text>
</comment>
<gene>
    <name evidence="7" type="ORF">A2942_02710</name>
</gene>
<dbReference type="EC" id="2.7.4.3" evidence="6"/>
<dbReference type="GO" id="GO:0004017">
    <property type="term" value="F:AMP kinase activity"/>
    <property type="evidence" value="ECO:0007669"/>
    <property type="project" value="UniProtKB-EC"/>
</dbReference>
<dbReference type="GO" id="GO:0005737">
    <property type="term" value="C:cytoplasm"/>
    <property type="evidence" value="ECO:0007669"/>
    <property type="project" value="UniProtKB-SubCell"/>
</dbReference>
<evidence type="ECO:0000256" key="3">
    <source>
        <dbReference type="ARBA" id="ARBA00022741"/>
    </source>
</evidence>
<evidence type="ECO:0000256" key="6">
    <source>
        <dbReference type="RuleBase" id="RU003331"/>
    </source>
</evidence>
<dbReference type="InterPro" id="IPR000850">
    <property type="entry name" value="Adenylat/UMP-CMP_kin"/>
</dbReference>
<dbReference type="PANTHER" id="PTHR23359">
    <property type="entry name" value="NUCLEOTIDE KINASE"/>
    <property type="match status" value="1"/>
</dbReference>
<keyword evidence="3 6" id="KW-0547">Nucleotide-binding</keyword>
<evidence type="ECO:0000313" key="7">
    <source>
        <dbReference type="EMBL" id="OGZ12382.1"/>
    </source>
</evidence>
<keyword evidence="1 5" id="KW-0808">Transferase</keyword>
<reference evidence="7 8" key="1">
    <citation type="journal article" date="2016" name="Nat. Commun.">
        <title>Thousands of microbial genomes shed light on interconnected biogeochemical processes in an aquifer system.</title>
        <authorList>
            <person name="Anantharaman K."/>
            <person name="Brown C.T."/>
            <person name="Hug L.A."/>
            <person name="Sharon I."/>
            <person name="Castelle C.J."/>
            <person name="Probst A.J."/>
            <person name="Thomas B.C."/>
            <person name="Singh A."/>
            <person name="Wilkins M.J."/>
            <person name="Karaoz U."/>
            <person name="Brodie E.L."/>
            <person name="Williams K.H."/>
            <person name="Hubbard S.S."/>
            <person name="Banfield J.F."/>
        </authorList>
    </citation>
    <scope>NUCLEOTIDE SEQUENCE [LARGE SCALE GENOMIC DNA]</scope>
</reference>
<proteinExistence type="inferred from homology"/>
<comment type="subcellular location">
    <subcellularLocation>
        <location evidence="6">Cytoplasm</location>
    </subcellularLocation>
</comment>
<comment type="caution">
    <text evidence="7">The sequence shown here is derived from an EMBL/GenBank/DDBJ whole genome shotgun (WGS) entry which is preliminary data.</text>
</comment>
<evidence type="ECO:0000256" key="5">
    <source>
        <dbReference type="RuleBase" id="RU003330"/>
    </source>
</evidence>
<dbReference type="STRING" id="1798665.A2942_02710"/>
<keyword evidence="6" id="KW-0067">ATP-binding</keyword>
<evidence type="ECO:0000313" key="8">
    <source>
        <dbReference type="Proteomes" id="UP000178534"/>
    </source>
</evidence>
<dbReference type="InterPro" id="IPR027417">
    <property type="entry name" value="P-loop_NTPase"/>
</dbReference>
<dbReference type="AlphaFoldDB" id="A0A1G2DG23"/>
<dbReference type="EMBL" id="MHLP01000023">
    <property type="protein sequence ID" value="OGZ12382.1"/>
    <property type="molecule type" value="Genomic_DNA"/>
</dbReference>
<organism evidence="7 8">
    <name type="scientific">Candidatus Lloydbacteria bacterium RIFCSPLOWO2_01_FULL_50_20</name>
    <dbReference type="NCBI Taxonomy" id="1798665"/>
    <lineage>
        <taxon>Bacteria</taxon>
        <taxon>Candidatus Lloydiibacteriota</taxon>
    </lineage>
</organism>
<comment type="subunit">
    <text evidence="6">Monomer.</text>
</comment>
<dbReference type="Gene3D" id="3.40.50.300">
    <property type="entry name" value="P-loop containing nucleotide triphosphate hydrolases"/>
    <property type="match status" value="1"/>
</dbReference>
<keyword evidence="4 5" id="KW-0418">Kinase</keyword>